<sequence>MAFGLSGAAIGGIAAGVGAIGGAMISANGAQSAADAQAGASQAGIAEQRREFDTIRGLLSPYVNAGTGALPGYNAAIGRYTNSLDQLDNLTGANGQTAQKAAIAGLTSSPLYTTAMDLGQQSILANASATGGLRGGNTIASLGFLPQQVLSQVLQTQIGNLGASMQGAQSLAGLHGGLLNLGENAAAGTGQAAMSTGNNITSLLGQQGAAQAGGIIGNSNAVSGAINGVAGAFGQYMNSSRRPSYSFAAPAYMNAGGISTNGSSTGLFNTPLFN</sequence>
<dbReference type="AlphaFoldDB" id="A0A848NU96"/>
<comment type="caution">
    <text evidence="1">The sequence shown here is derived from an EMBL/GenBank/DDBJ whole genome shotgun (WGS) entry which is preliminary data.</text>
</comment>
<dbReference type="Proteomes" id="UP000575469">
    <property type="component" value="Unassembled WGS sequence"/>
</dbReference>
<protein>
    <recommendedName>
        <fullName evidence="3">DNA transfer protein</fullName>
    </recommendedName>
</protein>
<proteinExistence type="predicted"/>
<evidence type="ECO:0008006" key="3">
    <source>
        <dbReference type="Google" id="ProtNLM"/>
    </source>
</evidence>
<organism evidence="1 2">
    <name type="scientific">Ralstonia insidiosa</name>
    <dbReference type="NCBI Taxonomy" id="190721"/>
    <lineage>
        <taxon>Bacteria</taxon>
        <taxon>Pseudomonadati</taxon>
        <taxon>Pseudomonadota</taxon>
        <taxon>Betaproteobacteria</taxon>
        <taxon>Burkholderiales</taxon>
        <taxon>Burkholderiaceae</taxon>
        <taxon>Ralstonia</taxon>
    </lineage>
</organism>
<name>A0A848NU96_9RALS</name>
<dbReference type="EMBL" id="JABBZM010000002">
    <property type="protein sequence ID" value="NMV36919.1"/>
    <property type="molecule type" value="Genomic_DNA"/>
</dbReference>
<evidence type="ECO:0000313" key="1">
    <source>
        <dbReference type="EMBL" id="NMV36919.1"/>
    </source>
</evidence>
<gene>
    <name evidence="1" type="ORF">HGR00_03230</name>
</gene>
<evidence type="ECO:0000313" key="2">
    <source>
        <dbReference type="Proteomes" id="UP000575469"/>
    </source>
</evidence>
<accession>A0A848NU96</accession>
<reference evidence="1 2" key="1">
    <citation type="submission" date="2020-04" db="EMBL/GenBank/DDBJ databases">
        <title>Ralstonia insidiosa genome sequencing and assembly.</title>
        <authorList>
            <person name="Martins R.C.R."/>
            <person name="Perdigao-Neto L.V."/>
            <person name="Levin A.S.S."/>
            <person name="Costa S.F."/>
        </authorList>
    </citation>
    <scope>NUCLEOTIDE SEQUENCE [LARGE SCALE GENOMIC DNA]</scope>
    <source>
        <strain evidence="1 2">5047</strain>
    </source>
</reference>
<dbReference type="RefSeq" id="WP_169339208.1">
    <property type="nucleotide sequence ID" value="NZ_JABBZM010000002.1"/>
</dbReference>